<reference evidence="1" key="1">
    <citation type="submission" date="2019-08" db="EMBL/GenBank/DDBJ databases">
        <authorList>
            <person name="Kucharzyk K."/>
            <person name="Murdoch R.W."/>
            <person name="Higgins S."/>
            <person name="Loffler F."/>
        </authorList>
    </citation>
    <scope>NUCLEOTIDE SEQUENCE</scope>
</reference>
<protein>
    <submittedName>
        <fullName evidence="1">Uncharacterized protein</fullName>
    </submittedName>
</protein>
<dbReference type="AlphaFoldDB" id="A0A645DNH8"/>
<gene>
    <name evidence="1" type="ORF">SDC9_137979</name>
</gene>
<dbReference type="EMBL" id="VSSQ01038004">
    <property type="protein sequence ID" value="MPM90856.1"/>
    <property type="molecule type" value="Genomic_DNA"/>
</dbReference>
<proteinExistence type="predicted"/>
<accession>A0A645DNH8</accession>
<sequence length="73" mass="8663">MISPDFQRADRLQQAFFQGPADSHHFPGRFHLGIKTVFGMNEFIKRKPRDFTGDIINGRFKRRRCIGNHDFRQ</sequence>
<evidence type="ECO:0000313" key="1">
    <source>
        <dbReference type="EMBL" id="MPM90856.1"/>
    </source>
</evidence>
<name>A0A645DNH8_9ZZZZ</name>
<organism evidence="1">
    <name type="scientific">bioreactor metagenome</name>
    <dbReference type="NCBI Taxonomy" id="1076179"/>
    <lineage>
        <taxon>unclassified sequences</taxon>
        <taxon>metagenomes</taxon>
        <taxon>ecological metagenomes</taxon>
    </lineage>
</organism>
<comment type="caution">
    <text evidence="1">The sequence shown here is derived from an EMBL/GenBank/DDBJ whole genome shotgun (WGS) entry which is preliminary data.</text>
</comment>